<evidence type="ECO:0000256" key="1">
    <source>
        <dbReference type="SAM" id="Phobius"/>
    </source>
</evidence>
<feature type="transmembrane region" description="Helical" evidence="1">
    <location>
        <begin position="38"/>
        <end position="59"/>
    </location>
</feature>
<evidence type="ECO:0000313" key="3">
    <source>
        <dbReference type="Proteomes" id="UP000663891"/>
    </source>
</evidence>
<keyword evidence="1" id="KW-0472">Membrane</keyword>
<protein>
    <submittedName>
        <fullName evidence="2">Uncharacterized protein</fullName>
    </submittedName>
</protein>
<dbReference type="EMBL" id="CAJNON010001026">
    <property type="protein sequence ID" value="CAF1418457.1"/>
    <property type="molecule type" value="Genomic_DNA"/>
</dbReference>
<proteinExistence type="predicted"/>
<evidence type="ECO:0000313" key="2">
    <source>
        <dbReference type="EMBL" id="CAF1418457.1"/>
    </source>
</evidence>
<sequence>MSTMNNNNRIGVENDSETVTSNAMQPTTLCEYLKRRKVMWITFTIIVLVIIITIAIVIVKRKQTNSETTSTIEGMEATTGS</sequence>
<gene>
    <name evidence="2" type="ORF">VCS650_LOCUS37564</name>
</gene>
<keyword evidence="1" id="KW-0812">Transmembrane</keyword>
<dbReference type="AlphaFoldDB" id="A0A815M323"/>
<keyword evidence="1" id="KW-1133">Transmembrane helix</keyword>
<reference evidence="2" key="1">
    <citation type="submission" date="2021-02" db="EMBL/GenBank/DDBJ databases">
        <authorList>
            <person name="Nowell W R."/>
        </authorList>
    </citation>
    <scope>NUCLEOTIDE SEQUENCE</scope>
</reference>
<dbReference type="Proteomes" id="UP000663891">
    <property type="component" value="Unassembled WGS sequence"/>
</dbReference>
<comment type="caution">
    <text evidence="2">The sequence shown here is derived from an EMBL/GenBank/DDBJ whole genome shotgun (WGS) entry which is preliminary data.</text>
</comment>
<name>A0A815M323_9BILA</name>
<organism evidence="2 3">
    <name type="scientific">Adineta steineri</name>
    <dbReference type="NCBI Taxonomy" id="433720"/>
    <lineage>
        <taxon>Eukaryota</taxon>
        <taxon>Metazoa</taxon>
        <taxon>Spiralia</taxon>
        <taxon>Gnathifera</taxon>
        <taxon>Rotifera</taxon>
        <taxon>Eurotatoria</taxon>
        <taxon>Bdelloidea</taxon>
        <taxon>Adinetida</taxon>
        <taxon>Adinetidae</taxon>
        <taxon>Adineta</taxon>
    </lineage>
</organism>
<accession>A0A815M323</accession>